<keyword evidence="2" id="KW-1185">Reference proteome</keyword>
<proteinExistence type="predicted"/>
<dbReference type="AlphaFoldDB" id="B4D9L9"/>
<organism evidence="1 2">
    <name type="scientific">Chthoniobacter flavus Ellin428</name>
    <dbReference type="NCBI Taxonomy" id="497964"/>
    <lineage>
        <taxon>Bacteria</taxon>
        <taxon>Pseudomonadati</taxon>
        <taxon>Verrucomicrobiota</taxon>
        <taxon>Spartobacteria</taxon>
        <taxon>Chthoniobacterales</taxon>
        <taxon>Chthoniobacteraceae</taxon>
        <taxon>Chthoniobacter</taxon>
    </lineage>
</organism>
<sequence>MRKRLTWRRGSPDLLTEELVGALSGNSTYEFKPLFTVVYGNLQARNAAHGGEDMLRLRLYEKLQGLVQTGSIHKEGKSYRGNLKLLRPLIDQIAALHVQRFIDAAAPAGPGADSAGETVA</sequence>
<dbReference type="EMBL" id="ABVL01000027">
    <property type="protein sequence ID" value="EDY16800.1"/>
    <property type="molecule type" value="Genomic_DNA"/>
</dbReference>
<protein>
    <submittedName>
        <fullName evidence="1">Uncharacterized protein</fullName>
    </submittedName>
</protein>
<accession>B4D9L9</accession>
<dbReference type="Proteomes" id="UP000005824">
    <property type="component" value="Unassembled WGS sequence"/>
</dbReference>
<name>B4D9L9_9BACT</name>
<dbReference type="RefSeq" id="WP_006982930.1">
    <property type="nucleotide sequence ID" value="NZ_ABVL01000027.1"/>
</dbReference>
<reference evidence="1 2" key="1">
    <citation type="journal article" date="2011" name="J. Bacteriol.">
        <title>Genome sequence of Chthoniobacter flavus Ellin428, an aerobic heterotrophic soil bacterium.</title>
        <authorList>
            <person name="Kant R."/>
            <person name="van Passel M.W."/>
            <person name="Palva A."/>
            <person name="Lucas S."/>
            <person name="Lapidus A."/>
            <person name="Glavina Del Rio T."/>
            <person name="Dalin E."/>
            <person name="Tice H."/>
            <person name="Bruce D."/>
            <person name="Goodwin L."/>
            <person name="Pitluck S."/>
            <person name="Larimer F.W."/>
            <person name="Land M.L."/>
            <person name="Hauser L."/>
            <person name="Sangwan P."/>
            <person name="de Vos W.M."/>
            <person name="Janssen P.H."/>
            <person name="Smidt H."/>
        </authorList>
    </citation>
    <scope>NUCLEOTIDE SEQUENCE [LARGE SCALE GENOMIC DNA]</scope>
    <source>
        <strain evidence="1 2">Ellin428</strain>
    </source>
</reference>
<dbReference type="InParanoid" id="B4D9L9"/>
<evidence type="ECO:0000313" key="2">
    <source>
        <dbReference type="Proteomes" id="UP000005824"/>
    </source>
</evidence>
<comment type="caution">
    <text evidence="1">The sequence shown here is derived from an EMBL/GenBank/DDBJ whole genome shotgun (WGS) entry which is preliminary data.</text>
</comment>
<gene>
    <name evidence="1" type="ORF">CfE428DRAFT_5609</name>
</gene>
<evidence type="ECO:0000313" key="1">
    <source>
        <dbReference type="EMBL" id="EDY16800.1"/>
    </source>
</evidence>